<protein>
    <submittedName>
        <fullName evidence="8">MFS-type efflux pump</fullName>
    </submittedName>
</protein>
<sequence>MLERHPPGRAWAAVVLLAIVGTLNYADRFLPAVLAEPIKQELALSDTMIGVINGFGFLVVYAVVGIAIARVADRGAFGLVISICLSLWGAMTMLGGAVQSGFQLVLTRVGVAIGEAGSTPAAHAYVARNFVPERRAAPLAVITLAIPFASAASLIGGGLLAQSLGWRTAFVVMGAVSVVFAPLVLLVLGRRQTMPAAPATSAAPSGNPWDLLSKPAFLMIVGGGACVSFAGYALTAFAPAYLVRTRGMSLGEVGVQYGVASGLTGIVGLLVVGRIADRLSARDPRWLLWLVGVMIAALLPFSALAFLVEGRALCIWFIAMSYVIGTAYMAPSIAAIQRLVRVEQRATASAIFLFFGAIVGSAGPFLTGLISDALTAEMGVMALGRALLVVPVAQIAAIGCYLAASGRFTREIVDAPELATAN</sequence>
<feature type="transmembrane region" description="Helical" evidence="6">
    <location>
        <begin position="76"/>
        <end position="98"/>
    </location>
</feature>
<dbReference type="PANTHER" id="PTHR23505">
    <property type="entry name" value="SPINSTER"/>
    <property type="match status" value="1"/>
</dbReference>
<name>A0A7I7UL40_MYCPV</name>
<dbReference type="InterPro" id="IPR020846">
    <property type="entry name" value="MFS_dom"/>
</dbReference>
<reference evidence="8 9" key="1">
    <citation type="journal article" date="2019" name="Emerg. Microbes Infect.">
        <title>Comprehensive subspecies identification of 175 nontuberculous mycobacteria species based on 7547 genomic profiles.</title>
        <authorList>
            <person name="Matsumoto Y."/>
            <person name="Kinjo T."/>
            <person name="Motooka D."/>
            <person name="Nabeya D."/>
            <person name="Jung N."/>
            <person name="Uechi K."/>
            <person name="Horii T."/>
            <person name="Iida T."/>
            <person name="Fujita J."/>
            <person name="Nakamura S."/>
        </authorList>
    </citation>
    <scope>NUCLEOTIDE SEQUENCE [LARGE SCALE GENOMIC DNA]</scope>
    <source>
        <strain evidence="8 9">JCM 6370</strain>
    </source>
</reference>
<proteinExistence type="predicted"/>
<feature type="transmembrane region" description="Helical" evidence="6">
    <location>
        <begin position="314"/>
        <end position="336"/>
    </location>
</feature>
<feature type="transmembrane region" description="Helical" evidence="6">
    <location>
        <begin position="104"/>
        <end position="127"/>
    </location>
</feature>
<dbReference type="RefSeq" id="WP_163901394.1">
    <property type="nucleotide sequence ID" value="NZ_AP022599.1"/>
</dbReference>
<evidence type="ECO:0000256" key="3">
    <source>
        <dbReference type="ARBA" id="ARBA00022692"/>
    </source>
</evidence>
<dbReference type="SUPFAM" id="SSF103473">
    <property type="entry name" value="MFS general substrate transporter"/>
    <property type="match status" value="1"/>
</dbReference>
<feature type="domain" description="Major facilitator superfamily (MFS) profile" evidence="7">
    <location>
        <begin position="13"/>
        <end position="408"/>
    </location>
</feature>
<keyword evidence="9" id="KW-1185">Reference proteome</keyword>
<evidence type="ECO:0000256" key="4">
    <source>
        <dbReference type="ARBA" id="ARBA00022989"/>
    </source>
</evidence>
<gene>
    <name evidence="8" type="ORF">MPUL_29480</name>
</gene>
<dbReference type="EMBL" id="AP022599">
    <property type="protein sequence ID" value="BBY81790.1"/>
    <property type="molecule type" value="Genomic_DNA"/>
</dbReference>
<dbReference type="InterPro" id="IPR011701">
    <property type="entry name" value="MFS"/>
</dbReference>
<dbReference type="Proteomes" id="UP000467252">
    <property type="component" value="Chromosome"/>
</dbReference>
<feature type="transmembrane region" description="Helical" evidence="6">
    <location>
        <begin position="382"/>
        <end position="404"/>
    </location>
</feature>
<dbReference type="PANTHER" id="PTHR23505:SF79">
    <property type="entry name" value="PROTEIN SPINSTER"/>
    <property type="match status" value="1"/>
</dbReference>
<dbReference type="GO" id="GO:0005886">
    <property type="term" value="C:plasma membrane"/>
    <property type="evidence" value="ECO:0007669"/>
    <property type="project" value="UniProtKB-SubCell"/>
</dbReference>
<evidence type="ECO:0000256" key="2">
    <source>
        <dbReference type="ARBA" id="ARBA00022448"/>
    </source>
</evidence>
<feature type="transmembrane region" description="Helical" evidence="6">
    <location>
        <begin position="348"/>
        <end position="370"/>
    </location>
</feature>
<accession>A0A7I7UL40</accession>
<feature type="transmembrane region" description="Helical" evidence="6">
    <location>
        <begin position="139"/>
        <end position="160"/>
    </location>
</feature>
<dbReference type="Pfam" id="PF07690">
    <property type="entry name" value="MFS_1"/>
    <property type="match status" value="1"/>
</dbReference>
<dbReference type="InterPro" id="IPR036259">
    <property type="entry name" value="MFS_trans_sf"/>
</dbReference>
<keyword evidence="2" id="KW-0813">Transport</keyword>
<dbReference type="Gene3D" id="1.20.1250.20">
    <property type="entry name" value="MFS general substrate transporter like domains"/>
    <property type="match status" value="1"/>
</dbReference>
<organism evidence="8 9">
    <name type="scientific">Mycolicibacterium pulveris</name>
    <name type="common">Mycobacterium pulveris</name>
    <dbReference type="NCBI Taxonomy" id="36813"/>
    <lineage>
        <taxon>Bacteria</taxon>
        <taxon>Bacillati</taxon>
        <taxon>Actinomycetota</taxon>
        <taxon>Actinomycetes</taxon>
        <taxon>Mycobacteriales</taxon>
        <taxon>Mycobacteriaceae</taxon>
        <taxon>Mycolicibacterium</taxon>
    </lineage>
</organism>
<evidence type="ECO:0000313" key="8">
    <source>
        <dbReference type="EMBL" id="BBY81790.1"/>
    </source>
</evidence>
<evidence type="ECO:0000313" key="9">
    <source>
        <dbReference type="Proteomes" id="UP000467252"/>
    </source>
</evidence>
<feature type="transmembrane region" description="Helical" evidence="6">
    <location>
        <begin position="51"/>
        <end position="69"/>
    </location>
</feature>
<dbReference type="CDD" id="cd17328">
    <property type="entry name" value="MFS_spinster_like"/>
    <property type="match status" value="1"/>
</dbReference>
<dbReference type="GO" id="GO:0022857">
    <property type="term" value="F:transmembrane transporter activity"/>
    <property type="evidence" value="ECO:0007669"/>
    <property type="project" value="InterPro"/>
</dbReference>
<keyword evidence="5 6" id="KW-0472">Membrane</keyword>
<keyword evidence="3 6" id="KW-0812">Transmembrane</keyword>
<evidence type="ECO:0000256" key="6">
    <source>
        <dbReference type="SAM" id="Phobius"/>
    </source>
</evidence>
<keyword evidence="4 6" id="KW-1133">Transmembrane helix</keyword>
<evidence type="ECO:0000256" key="5">
    <source>
        <dbReference type="ARBA" id="ARBA00023136"/>
    </source>
</evidence>
<dbReference type="AlphaFoldDB" id="A0A7I7UL40"/>
<feature type="transmembrane region" description="Helical" evidence="6">
    <location>
        <begin position="166"/>
        <end position="188"/>
    </location>
</feature>
<feature type="transmembrane region" description="Helical" evidence="6">
    <location>
        <begin position="216"/>
        <end position="242"/>
    </location>
</feature>
<dbReference type="PROSITE" id="PS50850">
    <property type="entry name" value="MFS"/>
    <property type="match status" value="1"/>
</dbReference>
<evidence type="ECO:0000256" key="1">
    <source>
        <dbReference type="ARBA" id="ARBA00004651"/>
    </source>
</evidence>
<dbReference type="InterPro" id="IPR044770">
    <property type="entry name" value="MFS_spinster-like"/>
</dbReference>
<feature type="transmembrane region" description="Helical" evidence="6">
    <location>
        <begin position="254"/>
        <end position="275"/>
    </location>
</feature>
<comment type="subcellular location">
    <subcellularLocation>
        <location evidence="1">Cell membrane</location>
        <topology evidence="1">Multi-pass membrane protein</topology>
    </subcellularLocation>
</comment>
<evidence type="ECO:0000259" key="7">
    <source>
        <dbReference type="PROSITE" id="PS50850"/>
    </source>
</evidence>
<feature type="transmembrane region" description="Helical" evidence="6">
    <location>
        <begin position="287"/>
        <end position="308"/>
    </location>
</feature>